<dbReference type="Proteomes" id="UP000611640">
    <property type="component" value="Chromosome"/>
</dbReference>
<keyword evidence="1" id="KW-1133">Transmembrane helix</keyword>
<organism evidence="2 3">
    <name type="scientific">Actinocatenispora thailandica</name>
    <dbReference type="NCBI Taxonomy" id="227318"/>
    <lineage>
        <taxon>Bacteria</taxon>
        <taxon>Bacillati</taxon>
        <taxon>Actinomycetota</taxon>
        <taxon>Actinomycetes</taxon>
        <taxon>Micromonosporales</taxon>
        <taxon>Micromonosporaceae</taxon>
        <taxon>Actinocatenispora</taxon>
    </lineage>
</organism>
<dbReference type="AlphaFoldDB" id="A0A7R7DMN7"/>
<sequence length="62" mass="6758">MSANTGVSTGIGVVGSIIIAISCGYMAYLKGRGKWLWGILGFFFTLVILIIVMLLPRKTRRP</sequence>
<proteinExistence type="predicted"/>
<gene>
    <name evidence="2" type="ORF">Athai_19100</name>
</gene>
<dbReference type="EMBL" id="AP023355">
    <property type="protein sequence ID" value="BCJ34407.1"/>
    <property type="molecule type" value="Genomic_DNA"/>
</dbReference>
<dbReference type="RefSeq" id="WP_203961145.1">
    <property type="nucleotide sequence ID" value="NZ_AP023355.1"/>
</dbReference>
<dbReference type="KEGG" id="atl:Athai_19100"/>
<feature type="transmembrane region" description="Helical" evidence="1">
    <location>
        <begin position="35"/>
        <end position="55"/>
    </location>
</feature>
<reference evidence="2 3" key="1">
    <citation type="submission" date="2020-08" db="EMBL/GenBank/DDBJ databases">
        <title>Whole genome shotgun sequence of Actinocatenispora thailandica NBRC 105041.</title>
        <authorList>
            <person name="Komaki H."/>
            <person name="Tamura T."/>
        </authorList>
    </citation>
    <scope>NUCLEOTIDE SEQUENCE [LARGE SCALE GENOMIC DNA]</scope>
    <source>
        <strain evidence="2 3">NBRC 105041</strain>
    </source>
</reference>
<evidence type="ECO:0000313" key="3">
    <source>
        <dbReference type="Proteomes" id="UP000611640"/>
    </source>
</evidence>
<evidence type="ECO:0000313" key="2">
    <source>
        <dbReference type="EMBL" id="BCJ34407.1"/>
    </source>
</evidence>
<evidence type="ECO:0000256" key="1">
    <source>
        <dbReference type="SAM" id="Phobius"/>
    </source>
</evidence>
<keyword evidence="1" id="KW-0812">Transmembrane</keyword>
<feature type="transmembrane region" description="Helical" evidence="1">
    <location>
        <begin position="7"/>
        <end position="29"/>
    </location>
</feature>
<name>A0A7R7DMN7_9ACTN</name>
<keyword evidence="3" id="KW-1185">Reference proteome</keyword>
<accession>A0A7R7DMN7</accession>
<protein>
    <submittedName>
        <fullName evidence="2">Uncharacterized protein</fullName>
    </submittedName>
</protein>
<keyword evidence="1" id="KW-0472">Membrane</keyword>